<feature type="chain" id="PRO_5043207903" evidence="1">
    <location>
        <begin position="30"/>
        <end position="114"/>
    </location>
</feature>
<keyword evidence="4" id="KW-1185">Reference proteome</keyword>
<accession>A0A5N8WJ99</accession>
<evidence type="ECO:0000256" key="1">
    <source>
        <dbReference type="SAM" id="SignalP"/>
    </source>
</evidence>
<protein>
    <submittedName>
        <fullName evidence="2">SH3 domain-containing protein</fullName>
    </submittedName>
</protein>
<organism evidence="2 4">
    <name type="scientific">Streptomyces acidicola</name>
    <dbReference type="NCBI Taxonomy" id="2596892"/>
    <lineage>
        <taxon>Bacteria</taxon>
        <taxon>Bacillati</taxon>
        <taxon>Actinomycetota</taxon>
        <taxon>Actinomycetes</taxon>
        <taxon>Kitasatosporales</taxon>
        <taxon>Streptomycetaceae</taxon>
        <taxon>Streptomyces</taxon>
    </lineage>
</organism>
<dbReference type="Gene3D" id="2.30.30.40">
    <property type="entry name" value="SH3 Domains"/>
    <property type="match status" value="1"/>
</dbReference>
<gene>
    <name evidence="2" type="ORF">FPZ41_00715</name>
    <name evidence="3" type="ORF">FPZ41_01420</name>
</gene>
<reference evidence="2 4" key="1">
    <citation type="submission" date="2019-09" db="EMBL/GenBank/DDBJ databases">
        <authorList>
            <person name="Duangmal K."/>
            <person name="Teo W.F.A."/>
            <person name="Lipun K."/>
        </authorList>
    </citation>
    <scope>NUCLEOTIDE SEQUENCE [LARGE SCALE GENOMIC DNA]</scope>
    <source>
        <strain evidence="2 4">K1PN6</strain>
    </source>
</reference>
<dbReference type="Proteomes" id="UP000373149">
    <property type="component" value="Unassembled WGS sequence"/>
</dbReference>
<feature type="signal peptide" evidence="1">
    <location>
        <begin position="1"/>
        <end position="29"/>
    </location>
</feature>
<evidence type="ECO:0000313" key="3">
    <source>
        <dbReference type="EMBL" id="MPY47321.1"/>
    </source>
</evidence>
<dbReference type="AlphaFoldDB" id="A0A5N8WJ99"/>
<dbReference type="RefSeq" id="WP_152858051.1">
    <property type="nucleotide sequence ID" value="NZ_VMNX01000001.1"/>
</dbReference>
<comment type="caution">
    <text evidence="2">The sequence shown here is derived from an EMBL/GenBank/DDBJ whole genome shotgun (WGS) entry which is preliminary data.</text>
</comment>
<keyword evidence="1" id="KW-0732">Signal</keyword>
<evidence type="ECO:0000313" key="2">
    <source>
        <dbReference type="EMBL" id="MPY47182.1"/>
    </source>
</evidence>
<sequence length="114" mass="11254">MKNLRVVTALASAVLIGASGLVAAGPAQAATAQQAVAAGCTTYAAKTGVTVRSQPSTFGSVVGSLSKGQTVCGNIVTSELKGGNYTACGGTSNRWVHFKGTYIAALCMTAIKGG</sequence>
<dbReference type="EMBL" id="VMNX01000001">
    <property type="protein sequence ID" value="MPY47321.1"/>
    <property type="molecule type" value="Genomic_DNA"/>
</dbReference>
<name>A0A5N8WJ99_9ACTN</name>
<dbReference type="EMBL" id="VMNX01000001">
    <property type="protein sequence ID" value="MPY47182.1"/>
    <property type="molecule type" value="Genomic_DNA"/>
</dbReference>
<proteinExistence type="predicted"/>
<evidence type="ECO:0000313" key="4">
    <source>
        <dbReference type="Proteomes" id="UP000373149"/>
    </source>
</evidence>